<accession>A0A7R6SX54</accession>
<evidence type="ECO:0000313" key="8">
    <source>
        <dbReference type="Proteomes" id="UP000595332"/>
    </source>
</evidence>
<protein>
    <submittedName>
        <fullName evidence="7">Integrase</fullName>
    </submittedName>
</protein>
<dbReference type="Proteomes" id="UP000595332">
    <property type="component" value="Chromosome"/>
</dbReference>
<evidence type="ECO:0000313" key="7">
    <source>
        <dbReference type="EMBL" id="BBB31180.1"/>
    </source>
</evidence>
<dbReference type="EMBL" id="AP014546">
    <property type="protein sequence ID" value="BBB31180.1"/>
    <property type="molecule type" value="Genomic_DNA"/>
</dbReference>
<organism evidence="7 8">
    <name type="scientific">Neptunomonas japonica JAMM 1380</name>
    <dbReference type="NCBI Taxonomy" id="1441457"/>
    <lineage>
        <taxon>Bacteria</taxon>
        <taxon>Pseudomonadati</taxon>
        <taxon>Pseudomonadota</taxon>
        <taxon>Gammaproteobacteria</taxon>
        <taxon>Oceanospirillales</taxon>
        <taxon>Oceanospirillaceae</taxon>
        <taxon>Neptunomonas</taxon>
    </lineage>
</organism>
<dbReference type="InterPro" id="IPR050090">
    <property type="entry name" value="Tyrosine_recombinase_XerCD"/>
</dbReference>
<dbReference type="PANTHER" id="PTHR30349:SF93">
    <property type="entry name" value="FELS-2 PROPHAGE PROTEIN"/>
    <property type="match status" value="1"/>
</dbReference>
<dbReference type="PROSITE" id="PS51900">
    <property type="entry name" value="CB"/>
    <property type="match status" value="1"/>
</dbReference>
<dbReference type="RefSeq" id="WP_201348299.1">
    <property type="nucleotide sequence ID" value="NZ_AP014546.1"/>
</dbReference>
<sequence>MTIKKIDKGWYVDIWPSGRSGKRYRKTLSTKGEAIRWKAWVIQQVTQNPDWEPPRKDRKHLSDCISIWFDGHGQHLKDSKSRLQILNKICAELGDPIAAELTPEQYTQYRAARANQVTSNTLNHDLAYLKAVYNELVKQGQLKANPLIHIKRIKIDEHELTFLTKNQIQLLIKHLKERRNKDALLITKLCLATGARWSEAEQITNQQIRPFSVRYTGTKSGRNRTIPITEELHSEIAHNRDNDRAFINSYDAFTAALVESGIKLPKGQRTHVLRHTFASPS</sequence>
<gene>
    <name evidence="7" type="ORF">NEJAP_3242</name>
</gene>
<dbReference type="Pfam" id="PF00589">
    <property type="entry name" value="Phage_integrase"/>
    <property type="match status" value="1"/>
</dbReference>
<dbReference type="InterPro" id="IPR010998">
    <property type="entry name" value="Integrase_recombinase_N"/>
</dbReference>
<dbReference type="Pfam" id="PF24624">
    <property type="entry name" value="Int_N"/>
    <property type="match status" value="1"/>
</dbReference>
<dbReference type="InterPro" id="IPR011010">
    <property type="entry name" value="DNA_brk_join_enz"/>
</dbReference>
<dbReference type="KEGG" id="njp:NEJAP_3242"/>
<dbReference type="PROSITE" id="PS51898">
    <property type="entry name" value="TYR_RECOMBINASE"/>
    <property type="match status" value="1"/>
</dbReference>
<dbReference type="Gene3D" id="1.10.443.10">
    <property type="entry name" value="Intergrase catalytic core"/>
    <property type="match status" value="1"/>
</dbReference>
<evidence type="ECO:0000256" key="2">
    <source>
        <dbReference type="ARBA" id="ARBA00023125"/>
    </source>
</evidence>
<evidence type="ECO:0000259" key="5">
    <source>
        <dbReference type="PROSITE" id="PS51898"/>
    </source>
</evidence>
<proteinExistence type="predicted"/>
<evidence type="ECO:0000259" key="6">
    <source>
        <dbReference type="PROSITE" id="PS51900"/>
    </source>
</evidence>
<feature type="domain" description="Tyr recombinase" evidence="5">
    <location>
        <begin position="158"/>
        <end position="281"/>
    </location>
</feature>
<evidence type="ECO:0000256" key="4">
    <source>
        <dbReference type="PROSITE-ProRule" id="PRU01248"/>
    </source>
</evidence>
<evidence type="ECO:0000256" key="3">
    <source>
        <dbReference type="ARBA" id="ARBA00023172"/>
    </source>
</evidence>
<keyword evidence="1" id="KW-0229">DNA integration</keyword>
<dbReference type="Gene3D" id="1.10.150.130">
    <property type="match status" value="1"/>
</dbReference>
<feature type="domain" description="Core-binding (CB)" evidence="6">
    <location>
        <begin position="59"/>
        <end position="137"/>
    </location>
</feature>
<evidence type="ECO:0000256" key="1">
    <source>
        <dbReference type="ARBA" id="ARBA00022908"/>
    </source>
</evidence>
<dbReference type="InterPro" id="IPR044068">
    <property type="entry name" value="CB"/>
</dbReference>
<keyword evidence="3" id="KW-0233">DNA recombination</keyword>
<dbReference type="InterPro" id="IPR057084">
    <property type="entry name" value="Int_N"/>
</dbReference>
<dbReference type="GO" id="GO:0003677">
    <property type="term" value="F:DNA binding"/>
    <property type="evidence" value="ECO:0007669"/>
    <property type="project" value="UniProtKB-UniRule"/>
</dbReference>
<keyword evidence="2 4" id="KW-0238">DNA-binding</keyword>
<dbReference type="GO" id="GO:0006310">
    <property type="term" value="P:DNA recombination"/>
    <property type="evidence" value="ECO:0007669"/>
    <property type="project" value="UniProtKB-KW"/>
</dbReference>
<dbReference type="AlphaFoldDB" id="A0A7R6SX54"/>
<dbReference type="InterPro" id="IPR002104">
    <property type="entry name" value="Integrase_catalytic"/>
</dbReference>
<name>A0A7R6SX54_9GAMM</name>
<reference evidence="7 8" key="1">
    <citation type="journal article" date="2008" name="Int. J. Syst. Evol. Microbiol.">
        <title>Neptunomonas japonica sp. nov., an Osedax japonicus symbiont-like bacterium isolated from sediment adjacent to sperm whale carcasses off Kagoshima, Japan.</title>
        <authorList>
            <person name="Miyazaki M."/>
            <person name="Nogi Y."/>
            <person name="Fujiwara Y."/>
            <person name="Kawato M."/>
            <person name="Kubokawa K."/>
            <person name="Horikoshi K."/>
        </authorList>
    </citation>
    <scope>NUCLEOTIDE SEQUENCE [LARGE SCALE GENOMIC DNA]</scope>
    <source>
        <strain evidence="7 8">JAMM 1380</strain>
    </source>
</reference>
<keyword evidence="8" id="KW-1185">Reference proteome</keyword>
<dbReference type="InterPro" id="IPR013762">
    <property type="entry name" value="Integrase-like_cat_sf"/>
</dbReference>
<dbReference type="PANTHER" id="PTHR30349">
    <property type="entry name" value="PHAGE INTEGRASE-RELATED"/>
    <property type="match status" value="1"/>
</dbReference>
<dbReference type="SUPFAM" id="SSF56349">
    <property type="entry name" value="DNA breaking-rejoining enzymes"/>
    <property type="match status" value="1"/>
</dbReference>
<dbReference type="GO" id="GO:0015074">
    <property type="term" value="P:DNA integration"/>
    <property type="evidence" value="ECO:0007669"/>
    <property type="project" value="UniProtKB-KW"/>
</dbReference>